<dbReference type="OrthoDB" id="6301042at2759"/>
<evidence type="ECO:0000313" key="1">
    <source>
        <dbReference type="EMBL" id="VDM03312.1"/>
    </source>
</evidence>
<accession>A0A3P7EXU6</accession>
<dbReference type="AlphaFoldDB" id="A0A3P7EXU6"/>
<name>A0A3P7EXU6_SCHSO</name>
<proteinExistence type="predicted"/>
<protein>
    <submittedName>
        <fullName evidence="1">Uncharacterized protein</fullName>
    </submittedName>
</protein>
<evidence type="ECO:0000313" key="2">
    <source>
        <dbReference type="Proteomes" id="UP000275846"/>
    </source>
</evidence>
<dbReference type="Proteomes" id="UP000275846">
    <property type="component" value="Unassembled WGS sequence"/>
</dbReference>
<organism evidence="1 2">
    <name type="scientific">Schistocephalus solidus</name>
    <name type="common">Tapeworm</name>
    <dbReference type="NCBI Taxonomy" id="70667"/>
    <lineage>
        <taxon>Eukaryota</taxon>
        <taxon>Metazoa</taxon>
        <taxon>Spiralia</taxon>
        <taxon>Lophotrochozoa</taxon>
        <taxon>Platyhelminthes</taxon>
        <taxon>Cestoda</taxon>
        <taxon>Eucestoda</taxon>
        <taxon>Diphyllobothriidea</taxon>
        <taxon>Diphyllobothriidae</taxon>
        <taxon>Schistocephalus</taxon>
    </lineage>
</organism>
<dbReference type="EMBL" id="UYSU01041724">
    <property type="protein sequence ID" value="VDM03312.1"/>
    <property type="molecule type" value="Genomic_DNA"/>
</dbReference>
<reference evidence="1 2" key="1">
    <citation type="submission" date="2018-11" db="EMBL/GenBank/DDBJ databases">
        <authorList>
            <consortium name="Pathogen Informatics"/>
        </authorList>
    </citation>
    <scope>NUCLEOTIDE SEQUENCE [LARGE SCALE GENOMIC DNA]</scope>
    <source>
        <strain evidence="1 2">NST_G2</strain>
    </source>
</reference>
<keyword evidence="2" id="KW-1185">Reference proteome</keyword>
<gene>
    <name evidence="1" type="ORF">SSLN_LOCUS16926</name>
</gene>
<sequence>MPQARVHPWTVVRCLPKKSTGAGCRDGAIALKITQFASLGGDRASNFANRVFTALFADEMTYRLTFYGRHQEKKTFFISPLYGLLLGNQILIIN</sequence>